<dbReference type="EMBL" id="CAJOAX010000777">
    <property type="protein sequence ID" value="CAF3648882.1"/>
    <property type="molecule type" value="Genomic_DNA"/>
</dbReference>
<comment type="caution">
    <text evidence="2">The sequence shown here is derived from an EMBL/GenBank/DDBJ whole genome shotgun (WGS) entry which is preliminary data.</text>
</comment>
<dbReference type="Pfam" id="PF00804">
    <property type="entry name" value="Syntaxin"/>
    <property type="match status" value="1"/>
</dbReference>
<protein>
    <recommendedName>
        <fullName evidence="1">Syntaxin N-terminal domain-containing protein</fullName>
    </recommendedName>
</protein>
<dbReference type="Proteomes" id="UP000663823">
    <property type="component" value="Unassembled WGS sequence"/>
</dbReference>
<dbReference type="Gene3D" id="1.20.58.70">
    <property type="match status" value="1"/>
</dbReference>
<reference evidence="2" key="1">
    <citation type="submission" date="2021-02" db="EMBL/GenBank/DDBJ databases">
        <authorList>
            <person name="Nowell W R."/>
        </authorList>
    </citation>
    <scope>NUCLEOTIDE SEQUENCE</scope>
</reference>
<dbReference type="SUPFAM" id="SSF47661">
    <property type="entry name" value="t-snare proteins"/>
    <property type="match status" value="1"/>
</dbReference>
<gene>
    <name evidence="2" type="ORF">OTI717_LOCUS9254</name>
</gene>
<proteinExistence type="predicted"/>
<evidence type="ECO:0000313" key="3">
    <source>
        <dbReference type="Proteomes" id="UP000663823"/>
    </source>
</evidence>
<dbReference type="GO" id="GO:0016192">
    <property type="term" value="P:vesicle-mediated transport"/>
    <property type="evidence" value="ECO:0007669"/>
    <property type="project" value="InterPro"/>
</dbReference>
<evidence type="ECO:0000313" key="2">
    <source>
        <dbReference type="EMBL" id="CAF3648882.1"/>
    </source>
</evidence>
<dbReference type="InterPro" id="IPR006011">
    <property type="entry name" value="Syntaxin_N"/>
</dbReference>
<dbReference type="AlphaFoldDB" id="A0A818R4B4"/>
<name>A0A818R4B4_9BILA</name>
<dbReference type="GO" id="GO:0016020">
    <property type="term" value="C:membrane"/>
    <property type="evidence" value="ECO:0007669"/>
    <property type="project" value="InterPro"/>
</dbReference>
<accession>A0A818R4B4</accession>
<feature type="domain" description="Syntaxin N-terminal" evidence="1">
    <location>
        <begin position="5"/>
        <end position="141"/>
    </location>
</feature>
<sequence length="381" mass="44550">MPPLLWKIIISDFFTHIDSLRANINKISELVEKVTCLHSTLLSVPQADKRIKEELEEKMTNITRIAKNVSPKLKEMQQEQERYQILEKSFQASIQVEKLQSGESFCPKNLNLFDLTRVMKNGHWNVIVLNQDRTLFFDENTPGKYGSYDLNALQNSNETFERVVLLKFETSKIETSIVRKDFLIKNMFVETSATNPEQQTMLLLVNVNEQSIQLDDQTVSESFEIQNYSIVNINDDKCCPISLENIQNLSKEHFIGDDLEDDDDLLQNTNTRLTFVEKGLAYIYERQSTGTMIKLLNVHYLIDIRQLDARLMSSFESEAMQSFFQLVAFYMKKDYDHRWNSIKYWLCISLRPKLIEYNLLGFGNLNKKDKKKSSENNQIFN</sequence>
<dbReference type="InterPro" id="IPR010989">
    <property type="entry name" value="SNARE"/>
</dbReference>
<dbReference type="SMART" id="SM00503">
    <property type="entry name" value="SynN"/>
    <property type="match status" value="1"/>
</dbReference>
<organism evidence="2 3">
    <name type="scientific">Rotaria sordida</name>
    <dbReference type="NCBI Taxonomy" id="392033"/>
    <lineage>
        <taxon>Eukaryota</taxon>
        <taxon>Metazoa</taxon>
        <taxon>Spiralia</taxon>
        <taxon>Gnathifera</taxon>
        <taxon>Rotifera</taxon>
        <taxon>Eurotatoria</taxon>
        <taxon>Bdelloidea</taxon>
        <taxon>Philodinida</taxon>
        <taxon>Philodinidae</taxon>
        <taxon>Rotaria</taxon>
    </lineage>
</organism>
<evidence type="ECO:0000259" key="1">
    <source>
        <dbReference type="SMART" id="SM00503"/>
    </source>
</evidence>